<dbReference type="CDD" id="cd03249">
    <property type="entry name" value="ABC_MTABC3_MDL1_MDL2"/>
    <property type="match status" value="2"/>
</dbReference>
<dbReference type="Pfam" id="PF00664">
    <property type="entry name" value="ABC_membrane"/>
    <property type="match status" value="2"/>
</dbReference>
<dbReference type="GO" id="GO:0005743">
    <property type="term" value="C:mitochondrial inner membrane"/>
    <property type="evidence" value="ECO:0007669"/>
    <property type="project" value="TreeGrafter"/>
</dbReference>
<keyword evidence="12" id="KW-0378">Hydrolase</keyword>
<dbReference type="GO" id="GO:0090374">
    <property type="term" value="P:oligopeptide export from mitochondrion"/>
    <property type="evidence" value="ECO:0007669"/>
    <property type="project" value="TreeGrafter"/>
</dbReference>
<reference evidence="12" key="1">
    <citation type="submission" date="2023-03" db="EMBL/GenBank/DDBJ databases">
        <title>Massive genome expansion in bonnet fungi (Mycena s.s.) driven by repeated elements and novel gene families across ecological guilds.</title>
        <authorList>
            <consortium name="Lawrence Berkeley National Laboratory"/>
            <person name="Harder C.B."/>
            <person name="Miyauchi S."/>
            <person name="Viragh M."/>
            <person name="Kuo A."/>
            <person name="Thoen E."/>
            <person name="Andreopoulos B."/>
            <person name="Lu D."/>
            <person name="Skrede I."/>
            <person name="Drula E."/>
            <person name="Henrissat B."/>
            <person name="Morin E."/>
            <person name="Kohler A."/>
            <person name="Barry K."/>
            <person name="LaButti K."/>
            <person name="Morin E."/>
            <person name="Salamov A."/>
            <person name="Lipzen A."/>
            <person name="Mereny Z."/>
            <person name="Hegedus B."/>
            <person name="Baldrian P."/>
            <person name="Stursova M."/>
            <person name="Weitz H."/>
            <person name="Taylor A."/>
            <person name="Grigoriev I.V."/>
            <person name="Nagy L.G."/>
            <person name="Martin F."/>
            <person name="Kauserud H."/>
        </authorList>
    </citation>
    <scope>NUCLEOTIDE SEQUENCE</scope>
    <source>
        <strain evidence="12">CBHHK188m</strain>
    </source>
</reference>
<gene>
    <name evidence="12" type="ORF">DFH07DRAFT_858756</name>
</gene>
<dbReference type="SMART" id="SM00382">
    <property type="entry name" value="AAA"/>
    <property type="match status" value="2"/>
</dbReference>
<dbReference type="AlphaFoldDB" id="A0AAD7HH99"/>
<dbReference type="Gene3D" id="1.20.1560.10">
    <property type="entry name" value="ABC transporter type 1, transmembrane domain"/>
    <property type="match status" value="1"/>
</dbReference>
<feature type="transmembrane region" description="Helical" evidence="9">
    <location>
        <begin position="814"/>
        <end position="840"/>
    </location>
</feature>
<evidence type="ECO:0000256" key="2">
    <source>
        <dbReference type="ARBA" id="ARBA00007577"/>
    </source>
</evidence>
<dbReference type="EMBL" id="JARJLG010000281">
    <property type="protein sequence ID" value="KAJ7720288.1"/>
    <property type="molecule type" value="Genomic_DNA"/>
</dbReference>
<comment type="caution">
    <text evidence="12">The sequence shown here is derived from an EMBL/GenBank/DDBJ whole genome shotgun (WGS) entry which is preliminary data.</text>
</comment>
<dbReference type="InterPro" id="IPR039421">
    <property type="entry name" value="Type_1_exporter"/>
</dbReference>
<feature type="domain" description="ABC transmembrane type-1" evidence="11">
    <location>
        <begin position="52"/>
        <end position="350"/>
    </location>
</feature>
<feature type="transmembrane region" description="Helical" evidence="9">
    <location>
        <begin position="285"/>
        <end position="309"/>
    </location>
</feature>
<keyword evidence="4" id="KW-0547">Nucleotide-binding</keyword>
<feature type="domain" description="ABC transmembrane type-1" evidence="11">
    <location>
        <begin position="702"/>
        <end position="989"/>
    </location>
</feature>
<dbReference type="GO" id="GO:0015421">
    <property type="term" value="F:ABC-type oligopeptide transporter activity"/>
    <property type="evidence" value="ECO:0007669"/>
    <property type="project" value="TreeGrafter"/>
</dbReference>
<dbReference type="Proteomes" id="UP001215280">
    <property type="component" value="Unassembled WGS sequence"/>
</dbReference>
<dbReference type="FunFam" id="3.40.50.300:FF:000251">
    <property type="entry name" value="ABC transporter B family member 19"/>
    <property type="match status" value="1"/>
</dbReference>
<dbReference type="InterPro" id="IPR003593">
    <property type="entry name" value="AAA+_ATPase"/>
</dbReference>
<dbReference type="Pfam" id="PF00005">
    <property type="entry name" value="ABC_tran"/>
    <property type="match status" value="2"/>
</dbReference>
<evidence type="ECO:0000313" key="12">
    <source>
        <dbReference type="EMBL" id="KAJ7720288.1"/>
    </source>
</evidence>
<dbReference type="InterPro" id="IPR011527">
    <property type="entry name" value="ABC1_TM_dom"/>
</dbReference>
<dbReference type="CDD" id="cd18578">
    <property type="entry name" value="ABC_6TM_Pgp_ABCB1_D2_like"/>
    <property type="match status" value="1"/>
</dbReference>
<dbReference type="FunFam" id="3.40.50.300:FF:000913">
    <property type="entry name" value="ABC multidrug transporter SitT"/>
    <property type="match status" value="1"/>
</dbReference>
<evidence type="ECO:0000256" key="3">
    <source>
        <dbReference type="ARBA" id="ARBA00022692"/>
    </source>
</evidence>
<keyword evidence="6 9" id="KW-1133">Transmembrane helix</keyword>
<dbReference type="PROSITE" id="PS00211">
    <property type="entry name" value="ABC_TRANSPORTER_1"/>
    <property type="match status" value="2"/>
</dbReference>
<feature type="transmembrane region" description="Helical" evidence="9">
    <location>
        <begin position="111"/>
        <end position="131"/>
    </location>
</feature>
<dbReference type="PANTHER" id="PTHR43394:SF27">
    <property type="entry name" value="ATP-DEPENDENT TRANSLOCASE ABCB1-LIKE"/>
    <property type="match status" value="1"/>
</dbReference>
<dbReference type="SUPFAM" id="SSF90123">
    <property type="entry name" value="ABC transporter transmembrane region"/>
    <property type="match status" value="2"/>
</dbReference>
<evidence type="ECO:0000259" key="10">
    <source>
        <dbReference type="PROSITE" id="PS50893"/>
    </source>
</evidence>
<dbReference type="CDD" id="cd18577">
    <property type="entry name" value="ABC_6TM_Pgp_ABCB1_D1_like"/>
    <property type="match status" value="1"/>
</dbReference>
<comment type="similarity">
    <text evidence="2">Belongs to the ABC transporter superfamily. ABCB family. Multidrug resistance exporter (TC 3.A.1.201) subfamily.</text>
</comment>
<feature type="domain" description="ABC transporter" evidence="10">
    <location>
        <begin position="1026"/>
        <end position="1266"/>
    </location>
</feature>
<name>A0AAD7HH99_9AGAR</name>
<feature type="region of interest" description="Disordered" evidence="8">
    <location>
        <begin position="1"/>
        <end position="22"/>
    </location>
</feature>
<dbReference type="InterPro" id="IPR017871">
    <property type="entry name" value="ABC_transporter-like_CS"/>
</dbReference>
<feature type="transmembrane region" description="Helical" evidence="9">
    <location>
        <begin position="960"/>
        <end position="981"/>
    </location>
</feature>
<sequence length="1271" mass="137108">MAPPPKDPAMKEEKQLEAETIPEKTTPVLDYPPIGIAGLFRYATETELLINLVGVAFAVGAGASQILMVLFFGNLTLDFERFGAALNDGSSSVSSAAAAFRSAAAIDASHIVYTGLGVLVGTYGYMITFVYTGEAISKRIREKYLAATLKQDITYFDSIGPGEILSRIQSDSHLIQEGISEKIGHILSFAASFLTGYIVAYVKCWQLALALSSILPFISISSALMNKFIVKYTTEVAQHTATAGTIAEEVISTIRTSHAFGTQKIMADMYGSFTLQSIRARSKGALVSGISMGVIFFTLYSSYGLAFYFGGTLILGNQANVSDVVTCLFGIVMGTLSMTSLPPNIQALATACGSATKIFATIDRIPSIDSSSPDGLKSDSVEGDIRLKDVNFSYPSRPEISVLKDTSLHFPAGQTTALVGMSGSGKSTVIALVERFYDPLGGTVELDGIDLKSLNVRWLRSQIGLVSQEPVLFATTIRENVAHGLINTEYEHSPPEEKLKLIKQACVQSNAASFIESLPNGYETMVGERGFLLSGGQKQRIAIARAIVSDPAILLLDEATSALDTQSEGIVQDALDKAASGRTTIVIAHRLSTVRNADSIYVMANGRPLERGTHSELITLGGVYSDLVNAQQVRDGSENEGIGDSVAENKFPSEKNLTHGAQGKQLLTNKNPSEAKKERKYSIPTIARRFLSVNSEQRLEYLLAFSTAALCGCVQPALGVIFAKALVAYSDTTKGGLRHDTSRDALWFFIISIASGILQLLQTKYLMETSAALCEKLRLLNFKAILRQDIAFFDQEENNLGALTSGLSDNPQKILTLTGMTLGTIVQALATLVGGLILGWVFAWKIGLVALACTPILVVGGFVRFRVLVLRGQESLKAHAASAQLACEAAAAIRTVASLTREQDCCDAYSRSLEGPLRASNRSSIWTSAVFAFCQSATLFVTALVFWFGSVQVSHQEYTVFEFFVGLMCSTFAAITAGTILQNAPDLSAAKIASQNILTLVDSVPEIDTNSKEGRAIDNTNLSGRVSFTNVHFCYPTRPTVPVLRGLEFTAEPGQFIALVGHSGCGKSTVVQLIERYYNPLDGEITLDGQNVSTLAVQDYRKHISLVSQEPTLYTGTIRFNILLGSVKPQENVTQEEIEEACRQANILDFIRDLPEGFETQVGGKGSQLSGGQKQRIAIARALLRNPKILLLDEATSALDSKSEEVVQAALDQAAKGRTTIAIAHRLSTIQNADKIYFIREGQVSEEGTHNELMARRGDYYGFVKLQALDG</sequence>
<organism evidence="12 13">
    <name type="scientific">Mycena maculata</name>
    <dbReference type="NCBI Taxonomy" id="230809"/>
    <lineage>
        <taxon>Eukaryota</taxon>
        <taxon>Fungi</taxon>
        <taxon>Dikarya</taxon>
        <taxon>Basidiomycota</taxon>
        <taxon>Agaricomycotina</taxon>
        <taxon>Agaricomycetes</taxon>
        <taxon>Agaricomycetidae</taxon>
        <taxon>Agaricales</taxon>
        <taxon>Marasmiineae</taxon>
        <taxon>Mycenaceae</taxon>
        <taxon>Mycena</taxon>
    </lineage>
</organism>
<feature type="compositionally biased region" description="Basic and acidic residues" evidence="8">
    <location>
        <begin position="8"/>
        <end position="17"/>
    </location>
</feature>
<feature type="transmembrane region" description="Helical" evidence="9">
    <location>
        <begin position="183"/>
        <end position="201"/>
    </location>
</feature>
<evidence type="ECO:0000259" key="11">
    <source>
        <dbReference type="PROSITE" id="PS50929"/>
    </source>
</evidence>
<dbReference type="GO" id="GO:0016887">
    <property type="term" value="F:ATP hydrolysis activity"/>
    <property type="evidence" value="ECO:0007669"/>
    <property type="project" value="InterPro"/>
</dbReference>
<evidence type="ECO:0000256" key="8">
    <source>
        <dbReference type="SAM" id="MobiDB-lite"/>
    </source>
</evidence>
<feature type="transmembrane region" description="Helical" evidence="9">
    <location>
        <begin position="48"/>
        <end position="72"/>
    </location>
</feature>
<feature type="domain" description="ABC transporter" evidence="10">
    <location>
        <begin position="385"/>
        <end position="630"/>
    </location>
</feature>
<evidence type="ECO:0000256" key="6">
    <source>
        <dbReference type="ARBA" id="ARBA00022989"/>
    </source>
</evidence>
<keyword evidence="3 9" id="KW-0812">Transmembrane</keyword>
<comment type="subcellular location">
    <subcellularLocation>
        <location evidence="1">Membrane</location>
        <topology evidence="1">Multi-pass membrane protein</topology>
    </subcellularLocation>
</comment>
<dbReference type="PROSITE" id="PS50929">
    <property type="entry name" value="ABC_TM1F"/>
    <property type="match status" value="2"/>
</dbReference>
<dbReference type="InterPro" id="IPR003439">
    <property type="entry name" value="ABC_transporter-like_ATP-bd"/>
</dbReference>
<keyword evidence="5" id="KW-0067">ATP-binding</keyword>
<evidence type="ECO:0000313" key="13">
    <source>
        <dbReference type="Proteomes" id="UP001215280"/>
    </source>
</evidence>
<feature type="transmembrane region" description="Helical" evidence="9">
    <location>
        <begin position="925"/>
        <end position="948"/>
    </location>
</feature>
<dbReference type="PANTHER" id="PTHR43394">
    <property type="entry name" value="ATP-DEPENDENT PERMEASE MDL1, MITOCHONDRIAL"/>
    <property type="match status" value="1"/>
</dbReference>
<feature type="transmembrane region" description="Helical" evidence="9">
    <location>
        <begin position="207"/>
        <end position="225"/>
    </location>
</feature>
<feature type="transmembrane region" description="Helical" evidence="9">
    <location>
        <begin position="701"/>
        <end position="725"/>
    </location>
</feature>
<dbReference type="Gene3D" id="3.40.50.300">
    <property type="entry name" value="P-loop containing nucleotide triphosphate hydrolases"/>
    <property type="match status" value="2"/>
</dbReference>
<protein>
    <submittedName>
        <fullName evidence="12">P-loop containing nucleoside triphosphate hydrolase protein</fullName>
    </submittedName>
</protein>
<evidence type="ECO:0000256" key="9">
    <source>
        <dbReference type="SAM" id="Phobius"/>
    </source>
</evidence>
<keyword evidence="7 9" id="KW-0472">Membrane</keyword>
<dbReference type="GO" id="GO:0005524">
    <property type="term" value="F:ATP binding"/>
    <property type="evidence" value="ECO:0007669"/>
    <property type="project" value="UniProtKB-KW"/>
</dbReference>
<evidence type="ECO:0000256" key="1">
    <source>
        <dbReference type="ARBA" id="ARBA00004141"/>
    </source>
</evidence>
<feature type="transmembrane region" description="Helical" evidence="9">
    <location>
        <begin position="846"/>
        <end position="867"/>
    </location>
</feature>
<dbReference type="PROSITE" id="PS50893">
    <property type="entry name" value="ABC_TRANSPORTER_2"/>
    <property type="match status" value="2"/>
</dbReference>
<dbReference type="InterPro" id="IPR036640">
    <property type="entry name" value="ABC1_TM_sf"/>
</dbReference>
<feature type="transmembrane region" description="Helical" evidence="9">
    <location>
        <begin position="745"/>
        <end position="761"/>
    </location>
</feature>
<evidence type="ECO:0000256" key="4">
    <source>
        <dbReference type="ARBA" id="ARBA00022741"/>
    </source>
</evidence>
<accession>A0AAD7HH99</accession>
<dbReference type="InterPro" id="IPR027417">
    <property type="entry name" value="P-loop_NTPase"/>
</dbReference>
<proteinExistence type="inferred from homology"/>
<dbReference type="SUPFAM" id="SSF52540">
    <property type="entry name" value="P-loop containing nucleoside triphosphate hydrolases"/>
    <property type="match status" value="2"/>
</dbReference>
<evidence type="ECO:0000256" key="5">
    <source>
        <dbReference type="ARBA" id="ARBA00022840"/>
    </source>
</evidence>
<keyword evidence="13" id="KW-1185">Reference proteome</keyword>
<evidence type="ECO:0000256" key="7">
    <source>
        <dbReference type="ARBA" id="ARBA00023136"/>
    </source>
</evidence>